<keyword evidence="2" id="KW-1185">Reference proteome</keyword>
<organism evidence="1 2">
    <name type="scientific">Gigaspora margarita</name>
    <dbReference type="NCBI Taxonomy" id="4874"/>
    <lineage>
        <taxon>Eukaryota</taxon>
        <taxon>Fungi</taxon>
        <taxon>Fungi incertae sedis</taxon>
        <taxon>Mucoromycota</taxon>
        <taxon>Glomeromycotina</taxon>
        <taxon>Glomeromycetes</taxon>
        <taxon>Diversisporales</taxon>
        <taxon>Gigasporaceae</taxon>
        <taxon>Gigaspora</taxon>
    </lineage>
</organism>
<name>A0ABN7WTU0_GIGMA</name>
<gene>
    <name evidence="1" type="ORF">GMARGA_LOCUS35023</name>
</gene>
<protein>
    <submittedName>
        <fullName evidence="1">39105_t:CDS:1</fullName>
    </submittedName>
</protein>
<dbReference type="Proteomes" id="UP000789901">
    <property type="component" value="Unassembled WGS sequence"/>
</dbReference>
<accession>A0ABN7WTU0</accession>
<evidence type="ECO:0000313" key="1">
    <source>
        <dbReference type="EMBL" id="CAG8840681.1"/>
    </source>
</evidence>
<comment type="caution">
    <text evidence="1">The sequence shown here is derived from an EMBL/GenBank/DDBJ whole genome shotgun (WGS) entry which is preliminary data.</text>
</comment>
<reference evidence="1 2" key="1">
    <citation type="submission" date="2021-06" db="EMBL/GenBank/DDBJ databases">
        <authorList>
            <person name="Kallberg Y."/>
            <person name="Tangrot J."/>
            <person name="Rosling A."/>
        </authorList>
    </citation>
    <scope>NUCLEOTIDE SEQUENCE [LARGE SCALE GENOMIC DNA]</scope>
    <source>
        <strain evidence="1 2">120-4 pot B 10/14</strain>
    </source>
</reference>
<sequence length="43" mass="5368">MYNLAQDDKKNYQDMFIKHALKEFDETFDYEYCDKKKLLNLEK</sequence>
<proteinExistence type="predicted"/>
<dbReference type="EMBL" id="CAJVQB010063406">
    <property type="protein sequence ID" value="CAG8840681.1"/>
    <property type="molecule type" value="Genomic_DNA"/>
</dbReference>
<feature type="non-terminal residue" evidence="1">
    <location>
        <position position="43"/>
    </location>
</feature>
<evidence type="ECO:0000313" key="2">
    <source>
        <dbReference type="Proteomes" id="UP000789901"/>
    </source>
</evidence>